<proteinExistence type="predicted"/>
<evidence type="ECO:0000313" key="2">
    <source>
        <dbReference type="EMBL" id="KAL0914560.1"/>
    </source>
</evidence>
<name>A0ABD0UP94_DENTH</name>
<keyword evidence="3" id="KW-1185">Reference proteome</keyword>
<gene>
    <name evidence="2" type="ORF">M5K25_014917</name>
</gene>
<feature type="compositionally biased region" description="Polar residues" evidence="1">
    <location>
        <begin position="51"/>
        <end position="60"/>
    </location>
</feature>
<dbReference type="AlphaFoldDB" id="A0ABD0UP94"/>
<protein>
    <submittedName>
        <fullName evidence="2">Uncharacterized protein</fullName>
    </submittedName>
</protein>
<comment type="caution">
    <text evidence="2">The sequence shown here is derived from an EMBL/GenBank/DDBJ whole genome shotgun (WGS) entry which is preliminary data.</text>
</comment>
<feature type="compositionally biased region" description="Basic residues" evidence="1">
    <location>
        <begin position="40"/>
        <end position="49"/>
    </location>
</feature>
<dbReference type="EMBL" id="JANQDX010000012">
    <property type="protein sequence ID" value="KAL0914560.1"/>
    <property type="molecule type" value="Genomic_DNA"/>
</dbReference>
<organism evidence="2 3">
    <name type="scientific">Dendrobium thyrsiflorum</name>
    <name type="common">Pinecone-like raceme dendrobium</name>
    <name type="synonym">Orchid</name>
    <dbReference type="NCBI Taxonomy" id="117978"/>
    <lineage>
        <taxon>Eukaryota</taxon>
        <taxon>Viridiplantae</taxon>
        <taxon>Streptophyta</taxon>
        <taxon>Embryophyta</taxon>
        <taxon>Tracheophyta</taxon>
        <taxon>Spermatophyta</taxon>
        <taxon>Magnoliopsida</taxon>
        <taxon>Liliopsida</taxon>
        <taxon>Asparagales</taxon>
        <taxon>Orchidaceae</taxon>
        <taxon>Epidendroideae</taxon>
        <taxon>Malaxideae</taxon>
        <taxon>Dendrobiinae</taxon>
        <taxon>Dendrobium</taxon>
    </lineage>
</organism>
<evidence type="ECO:0000313" key="3">
    <source>
        <dbReference type="Proteomes" id="UP001552299"/>
    </source>
</evidence>
<sequence length="60" mass="6246">MKNFSTSPYFSSVVAGSVVIPGLRRGIVLAALVVVASKGVHQRSSKPRHSYCSSASPSIA</sequence>
<reference evidence="2 3" key="1">
    <citation type="journal article" date="2024" name="Plant Biotechnol. J.">
        <title>Dendrobium thyrsiflorum genome and its molecular insights into genes involved in important horticultural traits.</title>
        <authorList>
            <person name="Chen B."/>
            <person name="Wang J.Y."/>
            <person name="Zheng P.J."/>
            <person name="Li K.L."/>
            <person name="Liang Y.M."/>
            <person name="Chen X.F."/>
            <person name="Zhang C."/>
            <person name="Zhao X."/>
            <person name="He X."/>
            <person name="Zhang G.Q."/>
            <person name="Liu Z.J."/>
            <person name="Xu Q."/>
        </authorList>
    </citation>
    <scope>NUCLEOTIDE SEQUENCE [LARGE SCALE GENOMIC DNA]</scope>
    <source>
        <strain evidence="2">GZMU011</strain>
    </source>
</reference>
<feature type="region of interest" description="Disordered" evidence="1">
    <location>
        <begin position="40"/>
        <end position="60"/>
    </location>
</feature>
<evidence type="ECO:0000256" key="1">
    <source>
        <dbReference type="SAM" id="MobiDB-lite"/>
    </source>
</evidence>
<accession>A0ABD0UP94</accession>
<dbReference type="Proteomes" id="UP001552299">
    <property type="component" value="Unassembled WGS sequence"/>
</dbReference>